<dbReference type="InterPro" id="IPR050090">
    <property type="entry name" value="Tyrosine_recombinase_XerCD"/>
</dbReference>
<dbReference type="GO" id="GO:0015074">
    <property type="term" value="P:DNA integration"/>
    <property type="evidence" value="ECO:0007669"/>
    <property type="project" value="InterPro"/>
</dbReference>
<dbReference type="EMBL" id="CP118848">
    <property type="protein sequence ID" value="WHI61257.1"/>
    <property type="molecule type" value="Genomic_DNA"/>
</dbReference>
<evidence type="ECO:0000259" key="2">
    <source>
        <dbReference type="PROSITE" id="PS51898"/>
    </source>
</evidence>
<evidence type="ECO:0000313" key="4">
    <source>
        <dbReference type="Proteomes" id="UP001223261"/>
    </source>
</evidence>
<dbReference type="Pfam" id="PF00589">
    <property type="entry name" value="Phage_integrase"/>
    <property type="match status" value="1"/>
</dbReference>
<feature type="domain" description="Tyr recombinase" evidence="2">
    <location>
        <begin position="147"/>
        <end position="362"/>
    </location>
</feature>
<protein>
    <submittedName>
        <fullName evidence="3">Site-specific integrase</fullName>
    </submittedName>
</protein>
<sequence length="373" mass="44176">MNSKTKQAKKEALKLLDEKIEKLKNQVKIEGYDTLTFKIAYQMWEKHYKNNSKNKYSTMIIYLTKGKILNKILDFDILVRKLNLPYLQNCFDKLRKFNYSNQTDRDVLRIFKNVMNHIKLYYGISFPFINDIQVPIKTKTFEEIRAKKNNYLEKDELKSILDEIYVMKLTANNIDNKRHYLFMHHIVNFLSLNGMRIGELLAIETKNIDFKNKKLTIDGTILRKPNELGQYGVKDSTKNTSSYRTIDLTNQSCEILKTCILENKKANQWDSRYTDRGFVFTNYRGNPIYFNRVNEVLKKACDNLNINKKITTHTLRHTHISFLTQMGIPLKTIMERVGHNNHKTTLEIYTHVTNQMKSDMINKLEMLERKDSI</sequence>
<dbReference type="PANTHER" id="PTHR30349:SF64">
    <property type="entry name" value="PROPHAGE INTEGRASE INTD-RELATED"/>
    <property type="match status" value="1"/>
</dbReference>
<evidence type="ECO:0000256" key="1">
    <source>
        <dbReference type="ARBA" id="ARBA00023172"/>
    </source>
</evidence>
<dbReference type="InterPro" id="IPR002104">
    <property type="entry name" value="Integrase_catalytic"/>
</dbReference>
<dbReference type="InterPro" id="IPR013762">
    <property type="entry name" value="Integrase-like_cat_sf"/>
</dbReference>
<proteinExistence type="predicted"/>
<dbReference type="InterPro" id="IPR011010">
    <property type="entry name" value="DNA_brk_join_enz"/>
</dbReference>
<dbReference type="AlphaFoldDB" id="A0AAX3W782"/>
<dbReference type="PANTHER" id="PTHR30349">
    <property type="entry name" value="PHAGE INTEGRASE-RELATED"/>
    <property type="match status" value="1"/>
</dbReference>
<keyword evidence="1" id="KW-0233">DNA recombination</keyword>
<dbReference type="Gene3D" id="1.10.443.10">
    <property type="entry name" value="Intergrase catalytic core"/>
    <property type="match status" value="1"/>
</dbReference>
<dbReference type="GO" id="GO:0003677">
    <property type="term" value="F:DNA binding"/>
    <property type="evidence" value="ECO:0007669"/>
    <property type="project" value="InterPro"/>
</dbReference>
<dbReference type="SUPFAM" id="SSF56349">
    <property type="entry name" value="DNA breaking-rejoining enzymes"/>
    <property type="match status" value="1"/>
</dbReference>
<dbReference type="GO" id="GO:0006310">
    <property type="term" value="P:DNA recombination"/>
    <property type="evidence" value="ECO:0007669"/>
    <property type="project" value="UniProtKB-KW"/>
</dbReference>
<dbReference type="PROSITE" id="PS51898">
    <property type="entry name" value="TYR_RECOMBINASE"/>
    <property type="match status" value="1"/>
</dbReference>
<name>A0AAX3W782_MAMLE</name>
<gene>
    <name evidence="3" type="ORF">PYH69_06400</name>
</gene>
<dbReference type="CDD" id="cd01189">
    <property type="entry name" value="INT_ICEBs1_C_like"/>
    <property type="match status" value="1"/>
</dbReference>
<dbReference type="Proteomes" id="UP001223261">
    <property type="component" value="Chromosome"/>
</dbReference>
<evidence type="ECO:0000313" key="3">
    <source>
        <dbReference type="EMBL" id="WHI61257.1"/>
    </source>
</evidence>
<organism evidence="3 4">
    <name type="scientific">Mammaliicoccus lentus</name>
    <name type="common">Staphylococcus lentus</name>
    <dbReference type="NCBI Taxonomy" id="42858"/>
    <lineage>
        <taxon>Bacteria</taxon>
        <taxon>Bacillati</taxon>
        <taxon>Bacillota</taxon>
        <taxon>Bacilli</taxon>
        <taxon>Bacillales</taxon>
        <taxon>Staphylococcaceae</taxon>
        <taxon>Mammaliicoccus</taxon>
    </lineage>
</organism>
<dbReference type="RefSeq" id="WP_282862887.1">
    <property type="nucleotide sequence ID" value="NZ_CP118848.1"/>
</dbReference>
<reference evidence="3" key="1">
    <citation type="journal article" date="2023" name="Antibiotics">
        <title>Prevalence and Molecular Characterization of Methicillin-Resistant Staphylococci (MRS) and Mammaliicocci (MRM) in Dromedary Camels from Algeria: First Detection of SCCmec-mecC Hybrid in Methicillin-Resistant Mammaliicoccus lentus.</title>
        <authorList>
            <person name="Belhout C."/>
            <person name="Boyen F."/>
            <person name="Vereecke N."/>
            <person name="Theuns S."/>
            <person name="Taibi N."/>
            <person name="Stegger M."/>
            <person name="de la Fe-Rodriguez P.Y."/>
            <person name="Bouayad L."/>
            <person name="Elgroud R."/>
            <person name="Butaye P."/>
        </authorList>
    </citation>
    <scope>NUCLEOTIDE SEQUENCE</scope>
    <source>
        <strain evidence="3">7048</strain>
    </source>
</reference>
<accession>A0AAX3W782</accession>